<evidence type="ECO:0000313" key="2">
    <source>
        <dbReference type="Proteomes" id="UP001592582"/>
    </source>
</evidence>
<name>A0ABV6VBU3_9ACTN</name>
<keyword evidence="2" id="KW-1185">Reference proteome</keyword>
<dbReference type="EMBL" id="JBHEZX010000007">
    <property type="protein sequence ID" value="MFC1411191.1"/>
    <property type="molecule type" value="Genomic_DNA"/>
</dbReference>
<dbReference type="Proteomes" id="UP001592582">
    <property type="component" value="Unassembled WGS sequence"/>
</dbReference>
<proteinExistence type="predicted"/>
<sequence>MEQEIVSAPTAPLGNWSATVAFADKSNEAQLDFEDNGTVRLSSPVSTGEGTWTQTGDSRFSYRLKEVFNSIPGLPGWVDIEQDAVLTGETFTSSGDSNIWDVSGNPLATVTAHVSARREGAPE</sequence>
<evidence type="ECO:0000313" key="1">
    <source>
        <dbReference type="EMBL" id="MFC1411191.1"/>
    </source>
</evidence>
<organism evidence="1 2">
    <name type="scientific">Streptacidiphilus alkalitolerans</name>
    <dbReference type="NCBI Taxonomy" id="3342712"/>
    <lineage>
        <taxon>Bacteria</taxon>
        <taxon>Bacillati</taxon>
        <taxon>Actinomycetota</taxon>
        <taxon>Actinomycetes</taxon>
        <taxon>Kitasatosporales</taxon>
        <taxon>Streptomycetaceae</taxon>
        <taxon>Streptacidiphilus</taxon>
    </lineage>
</organism>
<protein>
    <submittedName>
        <fullName evidence="1">Uncharacterized protein</fullName>
    </submittedName>
</protein>
<accession>A0ABV6VBU3</accession>
<gene>
    <name evidence="1" type="ORF">ACEZDG_18170</name>
</gene>
<comment type="caution">
    <text evidence="1">The sequence shown here is derived from an EMBL/GenBank/DDBJ whole genome shotgun (WGS) entry which is preliminary data.</text>
</comment>
<reference evidence="1 2" key="1">
    <citation type="submission" date="2024-09" db="EMBL/GenBank/DDBJ databases">
        <authorList>
            <person name="Lee S.D."/>
        </authorList>
    </citation>
    <scope>NUCLEOTIDE SEQUENCE [LARGE SCALE GENOMIC DNA]</scope>
    <source>
        <strain evidence="1 2">N1-1</strain>
    </source>
</reference>